<proteinExistence type="inferred from homology"/>
<dbReference type="NCBIfam" id="TIGR00256">
    <property type="entry name" value="D-aminoacyl-tRNA deacylase"/>
    <property type="match status" value="1"/>
</dbReference>
<dbReference type="OrthoDB" id="275783at2759"/>
<organism evidence="7 8">
    <name type="scientific">Coemansia brasiliensis</name>
    <dbReference type="NCBI Taxonomy" id="2650707"/>
    <lineage>
        <taxon>Eukaryota</taxon>
        <taxon>Fungi</taxon>
        <taxon>Fungi incertae sedis</taxon>
        <taxon>Zoopagomycota</taxon>
        <taxon>Kickxellomycotina</taxon>
        <taxon>Kickxellomycetes</taxon>
        <taxon>Kickxellales</taxon>
        <taxon>Kickxellaceae</taxon>
        <taxon>Coemansia</taxon>
    </lineage>
</organism>
<dbReference type="Proteomes" id="UP001139887">
    <property type="component" value="Unassembled WGS sequence"/>
</dbReference>
<keyword evidence="6" id="KW-0963">Cytoplasm</keyword>
<keyword evidence="6" id="KW-0694">RNA-binding</keyword>
<dbReference type="AlphaFoldDB" id="A0A9W8I8N0"/>
<comment type="catalytic activity">
    <reaction evidence="5">
        <text>a D-aminoacyl-tRNA + H2O = a tRNA + a D-alpha-amino acid + H(+)</text>
        <dbReference type="Rhea" id="RHEA:13953"/>
        <dbReference type="Rhea" id="RHEA-COMP:10123"/>
        <dbReference type="Rhea" id="RHEA-COMP:10124"/>
        <dbReference type="ChEBI" id="CHEBI:15377"/>
        <dbReference type="ChEBI" id="CHEBI:15378"/>
        <dbReference type="ChEBI" id="CHEBI:59871"/>
        <dbReference type="ChEBI" id="CHEBI:78442"/>
        <dbReference type="ChEBI" id="CHEBI:79333"/>
        <dbReference type="EC" id="3.1.1.96"/>
    </reaction>
</comment>
<dbReference type="Gene3D" id="3.50.80.10">
    <property type="entry name" value="D-tyrosyl-tRNA(Tyr) deacylase"/>
    <property type="match status" value="1"/>
</dbReference>
<evidence type="ECO:0000256" key="1">
    <source>
        <dbReference type="ARBA" id="ARBA00009673"/>
    </source>
</evidence>
<dbReference type="FunFam" id="3.50.80.10:FF:000001">
    <property type="entry name" value="D-aminoacyl-tRNA deacylase"/>
    <property type="match status" value="1"/>
</dbReference>
<accession>A0A9W8I8N0</accession>
<comment type="catalytic activity">
    <reaction evidence="4">
        <text>glycyl-tRNA(Ala) + H2O = tRNA(Ala) + glycine + H(+)</text>
        <dbReference type="Rhea" id="RHEA:53744"/>
        <dbReference type="Rhea" id="RHEA-COMP:9657"/>
        <dbReference type="Rhea" id="RHEA-COMP:13640"/>
        <dbReference type="ChEBI" id="CHEBI:15377"/>
        <dbReference type="ChEBI" id="CHEBI:15378"/>
        <dbReference type="ChEBI" id="CHEBI:57305"/>
        <dbReference type="ChEBI" id="CHEBI:78442"/>
        <dbReference type="ChEBI" id="CHEBI:78522"/>
        <dbReference type="EC" id="3.1.1.96"/>
    </reaction>
</comment>
<dbReference type="GO" id="GO:0051500">
    <property type="term" value="F:D-tyrosyl-tRNA(Tyr) deacylase activity"/>
    <property type="evidence" value="ECO:0007669"/>
    <property type="project" value="TreeGrafter"/>
</dbReference>
<sequence length="176" mass="20180">MRAVLQRVRQASVTVGDRVVGSIGAGICVLVGISADDTQEDLDYMARKVLGMRVFEDSTNTLWKRSVQDAQLEVLCVSQFTLYGKTTKGSKPDFHQAMKSQQSREFFDTFVRRLRELYREDKVQTGEFGAMMQVELVNDGPVTLQLDSRKFTYAPQTNDAIRKAKEERRLKYEKKR</sequence>
<dbReference type="GO" id="GO:0000049">
    <property type="term" value="F:tRNA binding"/>
    <property type="evidence" value="ECO:0007669"/>
    <property type="project" value="UniProtKB-KW"/>
</dbReference>
<evidence type="ECO:0000313" key="7">
    <source>
        <dbReference type="EMBL" id="KAJ2850757.1"/>
    </source>
</evidence>
<dbReference type="Pfam" id="PF02580">
    <property type="entry name" value="Tyr_Deacylase"/>
    <property type="match status" value="1"/>
</dbReference>
<dbReference type="PANTHER" id="PTHR10472">
    <property type="entry name" value="D-TYROSYL-TRNA TYR DEACYLASE"/>
    <property type="match status" value="1"/>
</dbReference>
<keyword evidence="6" id="KW-0378">Hydrolase</keyword>
<keyword evidence="8" id="KW-1185">Reference proteome</keyword>
<dbReference type="SUPFAM" id="SSF69500">
    <property type="entry name" value="DTD-like"/>
    <property type="match status" value="1"/>
</dbReference>
<evidence type="ECO:0000313" key="8">
    <source>
        <dbReference type="Proteomes" id="UP001139887"/>
    </source>
</evidence>
<keyword evidence="6" id="KW-0820">tRNA-binding</keyword>
<comment type="similarity">
    <text evidence="1 6">Belongs to the DTD family.</text>
</comment>
<comment type="subcellular location">
    <subcellularLocation>
        <location evidence="6">Cytoplasm</location>
    </subcellularLocation>
</comment>
<evidence type="ECO:0000256" key="6">
    <source>
        <dbReference type="RuleBase" id="RU003470"/>
    </source>
</evidence>
<evidence type="ECO:0000256" key="2">
    <source>
        <dbReference type="ARBA" id="ARBA00013056"/>
    </source>
</evidence>
<comment type="caution">
    <text evidence="7">The sequence shown here is derived from an EMBL/GenBank/DDBJ whole genome shotgun (WGS) entry which is preliminary data.</text>
</comment>
<dbReference type="CDD" id="cd00563">
    <property type="entry name" value="Dtyr_deacylase"/>
    <property type="match status" value="1"/>
</dbReference>
<dbReference type="EC" id="3.1.1.96" evidence="2 6"/>
<dbReference type="PANTHER" id="PTHR10472:SF5">
    <property type="entry name" value="D-AMINOACYL-TRNA DEACYLASE 1"/>
    <property type="match status" value="1"/>
</dbReference>
<reference evidence="7" key="1">
    <citation type="submission" date="2022-07" db="EMBL/GenBank/DDBJ databases">
        <title>Phylogenomic reconstructions and comparative analyses of Kickxellomycotina fungi.</title>
        <authorList>
            <person name="Reynolds N.K."/>
            <person name="Stajich J.E."/>
            <person name="Barry K."/>
            <person name="Grigoriev I.V."/>
            <person name="Crous P."/>
            <person name="Smith M.E."/>
        </authorList>
    </citation>
    <scope>NUCLEOTIDE SEQUENCE</scope>
    <source>
        <strain evidence="7">NRRL 1566</strain>
    </source>
</reference>
<dbReference type="InterPro" id="IPR003732">
    <property type="entry name" value="Daa-tRNA_deacyls_DTD"/>
</dbReference>
<evidence type="ECO:0000256" key="5">
    <source>
        <dbReference type="ARBA" id="ARBA00048018"/>
    </source>
</evidence>
<name>A0A9W8I8N0_9FUNG</name>
<evidence type="ECO:0000256" key="3">
    <source>
        <dbReference type="ARBA" id="ARBA00020007"/>
    </source>
</evidence>
<dbReference type="GO" id="GO:0005737">
    <property type="term" value="C:cytoplasm"/>
    <property type="evidence" value="ECO:0007669"/>
    <property type="project" value="UniProtKB-SubCell"/>
</dbReference>
<gene>
    <name evidence="7" type="primary">DTD1</name>
    <name evidence="7" type="ORF">IWW36_001652</name>
</gene>
<dbReference type="InterPro" id="IPR023509">
    <property type="entry name" value="DTD-like_sf"/>
</dbReference>
<dbReference type="EMBL" id="JANBUW010000024">
    <property type="protein sequence ID" value="KAJ2850757.1"/>
    <property type="molecule type" value="Genomic_DNA"/>
</dbReference>
<dbReference type="HAMAP" id="MF_00518">
    <property type="entry name" value="Deacylase_Dtd"/>
    <property type="match status" value="1"/>
</dbReference>
<protein>
    <recommendedName>
        <fullName evidence="3 6">D-aminoacyl-tRNA deacylase</fullName>
        <ecNumber evidence="2 6">3.1.1.96</ecNumber>
    </recommendedName>
</protein>
<evidence type="ECO:0000256" key="4">
    <source>
        <dbReference type="ARBA" id="ARBA00047676"/>
    </source>
</evidence>